<evidence type="ECO:0000256" key="2">
    <source>
        <dbReference type="SAM" id="Phobius"/>
    </source>
</evidence>
<dbReference type="EMBL" id="PXXK01000207">
    <property type="protein sequence ID" value="RFN48493.1"/>
    <property type="molecule type" value="Genomic_DNA"/>
</dbReference>
<feature type="region of interest" description="Disordered" evidence="1">
    <location>
        <begin position="362"/>
        <end position="392"/>
    </location>
</feature>
<dbReference type="SUPFAM" id="SSF89372">
    <property type="entry name" value="Fucose-specific lectin"/>
    <property type="match status" value="1"/>
</dbReference>
<evidence type="ECO:0000256" key="1">
    <source>
        <dbReference type="SAM" id="MobiDB-lite"/>
    </source>
</evidence>
<feature type="compositionally biased region" description="Basic and acidic residues" evidence="1">
    <location>
        <begin position="368"/>
        <end position="377"/>
    </location>
</feature>
<organism evidence="4 5">
    <name type="scientific">Fusarium flagelliforme</name>
    <dbReference type="NCBI Taxonomy" id="2675880"/>
    <lineage>
        <taxon>Eukaryota</taxon>
        <taxon>Fungi</taxon>
        <taxon>Dikarya</taxon>
        <taxon>Ascomycota</taxon>
        <taxon>Pezizomycotina</taxon>
        <taxon>Sordariomycetes</taxon>
        <taxon>Hypocreomycetidae</taxon>
        <taxon>Hypocreales</taxon>
        <taxon>Nectriaceae</taxon>
        <taxon>Fusarium</taxon>
        <taxon>Fusarium incarnatum-equiseti species complex</taxon>
    </lineage>
</organism>
<feature type="signal peptide" evidence="3">
    <location>
        <begin position="1"/>
        <end position="25"/>
    </location>
</feature>
<dbReference type="Gene3D" id="2.120.10.70">
    <property type="entry name" value="Fucose-specific lectin"/>
    <property type="match status" value="2"/>
</dbReference>
<name>A0A395MM83_9HYPO</name>
<feature type="region of interest" description="Disordered" evidence="1">
    <location>
        <begin position="436"/>
        <end position="473"/>
    </location>
</feature>
<sequence length="488" mass="53685">MAPHQQKPVLSWLLFLVAWIQPCYSSALYAYATDRTTQVGIQDPATGQIYYSNCNSEDTPIFPLDKPNVLETDNTPRNGTALAGVGWWDNTKIIASIFWQSEDSVIVNGYYECDMKTGKLNRVGEYTISLTAEIDSVHSQSGIAVDLLGAGEDGGYRVFYHNEDRQIKMLSYTDDTNWIDGGTVSQDTADGTAIGTAFYDKKNMTVAFPKGEESVETSRLQKTGNWTLLSFPQQLAGNYTNNTASAKIRMSSETPKFSLTGWNASLESIGMATDQSRSRSIFYLGDDKVLREAIATWTSDDWQMAPNRSEEIWPLADDPSAGLAVAYNQGKGMTWIYYRSNDTIVQAYKNDKHEWEKAIALPQTVPKNETKSDKPSEESEPVPEDTGLTTGAKAGVGVGVAAGVIALGALIWFFMKKRRNNQTPPQKEDVAVAEAGGTPVTVPAPMYEKDTYKTGDATTPAEMSGDGRPVEMDNQTSFVYELPGNDRK</sequence>
<keyword evidence="3" id="KW-0732">Signal</keyword>
<gene>
    <name evidence="4" type="ORF">FIE12Z_7239</name>
</gene>
<keyword evidence="2" id="KW-0812">Transmembrane</keyword>
<evidence type="ECO:0000256" key="3">
    <source>
        <dbReference type="SAM" id="SignalP"/>
    </source>
</evidence>
<keyword evidence="5" id="KW-1185">Reference proteome</keyword>
<evidence type="ECO:0008006" key="6">
    <source>
        <dbReference type="Google" id="ProtNLM"/>
    </source>
</evidence>
<protein>
    <recommendedName>
        <fullName evidence="6">Fucose-specific lectin</fullName>
    </recommendedName>
</protein>
<feature type="transmembrane region" description="Helical" evidence="2">
    <location>
        <begin position="394"/>
        <end position="415"/>
    </location>
</feature>
<accession>A0A395MM83</accession>
<keyword evidence="2" id="KW-1133">Transmembrane helix</keyword>
<evidence type="ECO:0000313" key="4">
    <source>
        <dbReference type="EMBL" id="RFN48493.1"/>
    </source>
</evidence>
<evidence type="ECO:0000313" key="5">
    <source>
        <dbReference type="Proteomes" id="UP000265631"/>
    </source>
</evidence>
<feature type="chain" id="PRO_5017307242" description="Fucose-specific lectin" evidence="3">
    <location>
        <begin position="26"/>
        <end position="488"/>
    </location>
</feature>
<proteinExistence type="predicted"/>
<comment type="caution">
    <text evidence="4">The sequence shown here is derived from an EMBL/GenBank/DDBJ whole genome shotgun (WGS) entry which is preliminary data.</text>
</comment>
<dbReference type="AlphaFoldDB" id="A0A395MM83"/>
<reference evidence="4 5" key="1">
    <citation type="journal article" date="2018" name="PLoS Pathog.">
        <title>Evolution of structural diversity of trichothecenes, a family of toxins produced by plant pathogenic and entomopathogenic fungi.</title>
        <authorList>
            <person name="Proctor R.H."/>
            <person name="McCormick S.P."/>
            <person name="Kim H.S."/>
            <person name="Cardoza R.E."/>
            <person name="Stanley A.M."/>
            <person name="Lindo L."/>
            <person name="Kelly A."/>
            <person name="Brown D.W."/>
            <person name="Lee T."/>
            <person name="Vaughan M.M."/>
            <person name="Alexander N.J."/>
            <person name="Busman M."/>
            <person name="Gutierrez S."/>
        </authorList>
    </citation>
    <scope>NUCLEOTIDE SEQUENCE [LARGE SCALE GENOMIC DNA]</scope>
    <source>
        <strain evidence="4 5">NRRL 13405</strain>
    </source>
</reference>
<dbReference type="Proteomes" id="UP000265631">
    <property type="component" value="Unassembled WGS sequence"/>
</dbReference>
<keyword evidence="2" id="KW-0472">Membrane</keyword>
<dbReference type="OrthoDB" id="4696326at2759"/>